<dbReference type="EMBL" id="CP022530">
    <property type="protein sequence ID" value="ASP39273.1"/>
    <property type="molecule type" value="Genomic_DNA"/>
</dbReference>
<dbReference type="Pfam" id="PF13487">
    <property type="entry name" value="HD_5"/>
    <property type="match status" value="1"/>
</dbReference>
<dbReference type="Gene3D" id="3.40.50.2300">
    <property type="match status" value="1"/>
</dbReference>
<feature type="coiled-coil region" evidence="2">
    <location>
        <begin position="150"/>
        <end position="188"/>
    </location>
</feature>
<name>A0A222FM25_9GAMM</name>
<feature type="domain" description="HD-GYP" evidence="4">
    <location>
        <begin position="203"/>
        <end position="399"/>
    </location>
</feature>
<keyword evidence="1" id="KW-0597">Phosphoprotein</keyword>
<dbReference type="AlphaFoldDB" id="A0A222FM25"/>
<dbReference type="PROSITE" id="PS50110">
    <property type="entry name" value="RESPONSE_REGULATORY"/>
    <property type="match status" value="1"/>
</dbReference>
<accession>A0A222FM25</accession>
<dbReference type="InterPro" id="IPR001789">
    <property type="entry name" value="Sig_transdc_resp-reg_receiver"/>
</dbReference>
<dbReference type="Proteomes" id="UP000202440">
    <property type="component" value="Chromosome"/>
</dbReference>
<dbReference type="SUPFAM" id="SSF109604">
    <property type="entry name" value="HD-domain/PDEase-like"/>
    <property type="match status" value="1"/>
</dbReference>
<protein>
    <submittedName>
        <fullName evidence="5">Two-component system response regulator</fullName>
    </submittedName>
</protein>
<evidence type="ECO:0000313" key="5">
    <source>
        <dbReference type="EMBL" id="ASP39273.1"/>
    </source>
</evidence>
<evidence type="ECO:0000256" key="2">
    <source>
        <dbReference type="SAM" id="Coils"/>
    </source>
</evidence>
<dbReference type="OrthoDB" id="9802066at2"/>
<dbReference type="InterPro" id="IPR037522">
    <property type="entry name" value="HD_GYP_dom"/>
</dbReference>
<feature type="domain" description="Response regulatory" evidence="3">
    <location>
        <begin position="33"/>
        <end position="148"/>
    </location>
</feature>
<dbReference type="Gene3D" id="1.10.3210.10">
    <property type="entry name" value="Hypothetical protein af1432"/>
    <property type="match status" value="1"/>
</dbReference>
<dbReference type="PROSITE" id="PS51832">
    <property type="entry name" value="HD_GYP"/>
    <property type="match status" value="1"/>
</dbReference>
<dbReference type="KEGG" id="bsan:CHH28_11560"/>
<dbReference type="Pfam" id="PF00072">
    <property type="entry name" value="Response_reg"/>
    <property type="match status" value="1"/>
</dbReference>
<gene>
    <name evidence="5" type="ORF">CHH28_11560</name>
</gene>
<dbReference type="SUPFAM" id="SSF52172">
    <property type="entry name" value="CheY-like"/>
    <property type="match status" value="1"/>
</dbReference>
<proteinExistence type="predicted"/>
<dbReference type="CDD" id="cd17569">
    <property type="entry name" value="REC_HupR-like"/>
    <property type="match status" value="1"/>
</dbReference>
<dbReference type="GO" id="GO:0000160">
    <property type="term" value="P:phosphorelay signal transduction system"/>
    <property type="evidence" value="ECO:0007669"/>
    <property type="project" value="InterPro"/>
</dbReference>
<feature type="modified residue" description="4-aspartylphosphate" evidence="1">
    <location>
        <position position="82"/>
    </location>
</feature>
<evidence type="ECO:0000313" key="6">
    <source>
        <dbReference type="Proteomes" id="UP000202440"/>
    </source>
</evidence>
<keyword evidence="6" id="KW-1185">Reference proteome</keyword>
<keyword evidence="2" id="KW-0175">Coiled coil</keyword>
<evidence type="ECO:0000259" key="4">
    <source>
        <dbReference type="PROSITE" id="PS51832"/>
    </source>
</evidence>
<dbReference type="InterPro" id="IPR052020">
    <property type="entry name" value="Cyclic_di-GMP/3'3'-cGAMP_PDE"/>
</dbReference>
<dbReference type="SMART" id="SM00448">
    <property type="entry name" value="REC"/>
    <property type="match status" value="1"/>
</dbReference>
<evidence type="ECO:0000259" key="3">
    <source>
        <dbReference type="PROSITE" id="PS50110"/>
    </source>
</evidence>
<dbReference type="PANTHER" id="PTHR45228:SF8">
    <property type="entry name" value="TWO-COMPONENT RESPONSE REGULATOR-RELATED"/>
    <property type="match status" value="1"/>
</dbReference>
<sequence length="460" mass="51219">MIWPKLQAVGLQQRLTTMTELLDGATDTAQPPSVLLVDDETSILSALKRTLRSTGVTLLTASSGAEGLQLLEQHPVDLIISDMRMPHMSGSEFLAQASQRFPSVVRILLTGFADLESTIAAINEGKIAQYLTKPWNDDELRDIVSKHLKAKLLEVRNRQLSQELLEKNIELEALNSQLEEKVAERTEELRHNHALLEKTHDSVRQSYEHMVALASSIAGLRNPVSYRADQRKAAMAFSLAQAMGLSDSEATSVREAVLLANLGKVGFPDTLLNKPFASLDAAEAEQFRQYPVLGETALMGIPNLEQASRYIRHQFERYDGTGFPDQLRGDQIPLGCRIMSVVRDYLDLVLGYYTGSVFSEAQALREIERFSGVLYDTEVVEAFKQQHFNQDEDDDAERIVSAAELQPGMVLSRHLFSNRGIALLREGQVLDHTLITKLKHLETMAGEPLHVLVARVGEPL</sequence>
<reference evidence="5 6" key="1">
    <citation type="submission" date="2017-07" db="EMBL/GenBank/DDBJ databases">
        <title>Annotated genome sequence of Bacterioplanes sanyensis isolated from Red Sea.</title>
        <authorList>
            <person name="Rehman Z.U."/>
        </authorList>
    </citation>
    <scope>NUCLEOTIDE SEQUENCE [LARGE SCALE GENOMIC DNA]</scope>
    <source>
        <strain evidence="5 6">NV9</strain>
    </source>
</reference>
<evidence type="ECO:0000256" key="1">
    <source>
        <dbReference type="PROSITE-ProRule" id="PRU00169"/>
    </source>
</evidence>
<dbReference type="InterPro" id="IPR011006">
    <property type="entry name" value="CheY-like_superfamily"/>
</dbReference>
<dbReference type="PANTHER" id="PTHR45228">
    <property type="entry name" value="CYCLIC DI-GMP PHOSPHODIESTERASE TM_0186-RELATED"/>
    <property type="match status" value="1"/>
</dbReference>
<organism evidence="5 6">
    <name type="scientific">Bacterioplanes sanyensis</name>
    <dbReference type="NCBI Taxonomy" id="1249553"/>
    <lineage>
        <taxon>Bacteria</taxon>
        <taxon>Pseudomonadati</taxon>
        <taxon>Pseudomonadota</taxon>
        <taxon>Gammaproteobacteria</taxon>
        <taxon>Oceanospirillales</taxon>
        <taxon>Oceanospirillaceae</taxon>
        <taxon>Bacterioplanes</taxon>
    </lineage>
</organism>